<dbReference type="InterPro" id="IPR029044">
    <property type="entry name" value="Nucleotide-diphossugar_trans"/>
</dbReference>
<name>A0ABP0LMD4_9DINO</name>
<accession>A0ABP0LMD4</accession>
<dbReference type="InterPro" id="IPR007577">
    <property type="entry name" value="GlycoTrfase_DXD_sugar-bd_CS"/>
</dbReference>
<evidence type="ECO:0000256" key="1">
    <source>
        <dbReference type="ARBA" id="ARBA00022679"/>
    </source>
</evidence>
<dbReference type="Proteomes" id="UP001642464">
    <property type="component" value="Unassembled WGS sequence"/>
</dbReference>
<evidence type="ECO:0000256" key="2">
    <source>
        <dbReference type="SAM" id="MobiDB-lite"/>
    </source>
</evidence>
<protein>
    <recommendedName>
        <fullName evidence="5">Alpha 1,4-glycosyltransferase domain-containing protein</fullName>
    </recommendedName>
</protein>
<dbReference type="PANTHER" id="PTHR32385">
    <property type="entry name" value="MANNOSYL PHOSPHORYLINOSITOL CERAMIDE SYNTHASE"/>
    <property type="match status" value="1"/>
</dbReference>
<dbReference type="SUPFAM" id="SSF53448">
    <property type="entry name" value="Nucleotide-diphospho-sugar transferases"/>
    <property type="match status" value="1"/>
</dbReference>
<gene>
    <name evidence="3" type="ORF">SCF082_LOCUS23278</name>
</gene>
<keyword evidence="4" id="KW-1185">Reference proteome</keyword>
<keyword evidence="1" id="KW-0808">Transferase</keyword>
<proteinExistence type="predicted"/>
<dbReference type="Pfam" id="PF04488">
    <property type="entry name" value="Gly_transf_sug"/>
    <property type="match status" value="1"/>
</dbReference>
<evidence type="ECO:0008006" key="5">
    <source>
        <dbReference type="Google" id="ProtNLM"/>
    </source>
</evidence>
<evidence type="ECO:0000313" key="4">
    <source>
        <dbReference type="Proteomes" id="UP001642464"/>
    </source>
</evidence>
<comment type="caution">
    <text evidence="3">The sequence shown here is derived from an EMBL/GenBank/DDBJ whole genome shotgun (WGS) entry which is preliminary data.</text>
</comment>
<feature type="compositionally biased region" description="Gly residues" evidence="2">
    <location>
        <begin position="1"/>
        <end position="10"/>
    </location>
</feature>
<dbReference type="EMBL" id="CAXAMM010016803">
    <property type="protein sequence ID" value="CAK9039857.1"/>
    <property type="molecule type" value="Genomic_DNA"/>
</dbReference>
<dbReference type="PANTHER" id="PTHR32385:SF15">
    <property type="entry name" value="INOSITOL PHOSPHOCERAMIDE MANNOSYLTRANSFERASE 1"/>
    <property type="match status" value="1"/>
</dbReference>
<organism evidence="3 4">
    <name type="scientific">Durusdinium trenchii</name>
    <dbReference type="NCBI Taxonomy" id="1381693"/>
    <lineage>
        <taxon>Eukaryota</taxon>
        <taxon>Sar</taxon>
        <taxon>Alveolata</taxon>
        <taxon>Dinophyceae</taxon>
        <taxon>Suessiales</taxon>
        <taxon>Symbiodiniaceae</taxon>
        <taxon>Durusdinium</taxon>
    </lineage>
</organism>
<feature type="region of interest" description="Disordered" evidence="2">
    <location>
        <begin position="1"/>
        <end position="24"/>
    </location>
</feature>
<dbReference type="Gene3D" id="3.90.550.20">
    <property type="match status" value="1"/>
</dbReference>
<sequence length="697" mass="77689">MAGGYPGGGNAQADGEGRREVAELQRKRAQLREELAQVEAALSGEKRLHHRPSYSLLKGGRRGAFDAGATSESPGLRGGYQDGEGNFPPLDIQPIGAFNHWDRREPPGETLKGQAQIPKVIHQIWIGPKEPPCLWIDTFRVEYLAANPGWGFHLWSDEEVAQLPMINQEIYTKARKTDAHGHARKGGRREEADQEKMWQCKADILRLEFLWHHGGLYVDADMISVEQLREPRAGCERGWGSGGWAAGKSLDKILELGKETGWVIAYDPDTKDKPYSILGNSVIACTPHHPLTLMLILYLKQTFDHKRHHIDVFAVTGPVMYTKCLVDSGMPISLAPQEWLYPAFHYVPNPDAINFAAFPKCLMFQFGYTCSGLEGYVKSKNRCKKARQCPFHSKKVWPLGAFRPLPTVEDLEAKLLGGGLESSVARFTSPPDVPKVIHQVVLGGVDSDFDPRRWRQSWWDDFCKSHPGFEYRTWSKEQLLGRKWFCANLYVEPFDDHAITSLMMEILFEEGGFYVPLSTLHQPGYGEEHSSLSVGLEEEDAFFTEGFEGSFVEGNGGVLGAAKGSPELFQKLMELYDKGTVGPMEPPGPEGPRVLQMGFRDGMVLKGRFPNRSRYLGAQQVVAFTPGDQRLEHASLSFSYECQVPCFSCKGIEAMQAAVSEMGAVGRSPVVSVGVVSVCGPRVWHSLSCRSPFEIMR</sequence>
<reference evidence="3 4" key="1">
    <citation type="submission" date="2024-02" db="EMBL/GenBank/DDBJ databases">
        <authorList>
            <person name="Chen Y."/>
            <person name="Shah S."/>
            <person name="Dougan E. K."/>
            <person name="Thang M."/>
            <person name="Chan C."/>
        </authorList>
    </citation>
    <scope>NUCLEOTIDE SEQUENCE [LARGE SCALE GENOMIC DNA]</scope>
</reference>
<dbReference type="InterPro" id="IPR051706">
    <property type="entry name" value="Glycosyltransferase_domain"/>
</dbReference>
<feature type="region of interest" description="Disordered" evidence="2">
    <location>
        <begin position="59"/>
        <end position="82"/>
    </location>
</feature>
<feature type="compositionally biased region" description="Basic and acidic residues" evidence="2">
    <location>
        <begin position="15"/>
        <end position="24"/>
    </location>
</feature>
<evidence type="ECO:0000313" key="3">
    <source>
        <dbReference type="EMBL" id="CAK9039857.1"/>
    </source>
</evidence>